<evidence type="ECO:0000313" key="1">
    <source>
        <dbReference type="EMBL" id="MBA0666283.1"/>
    </source>
</evidence>
<protein>
    <submittedName>
        <fullName evidence="1">Uncharacterized protein</fullName>
    </submittedName>
</protein>
<organism evidence="1 2">
    <name type="scientific">Gossypium klotzschianum</name>
    <dbReference type="NCBI Taxonomy" id="34286"/>
    <lineage>
        <taxon>Eukaryota</taxon>
        <taxon>Viridiplantae</taxon>
        <taxon>Streptophyta</taxon>
        <taxon>Embryophyta</taxon>
        <taxon>Tracheophyta</taxon>
        <taxon>Spermatophyta</taxon>
        <taxon>Magnoliopsida</taxon>
        <taxon>eudicotyledons</taxon>
        <taxon>Gunneridae</taxon>
        <taxon>Pentapetalae</taxon>
        <taxon>rosids</taxon>
        <taxon>malvids</taxon>
        <taxon>Malvales</taxon>
        <taxon>Malvaceae</taxon>
        <taxon>Malvoideae</taxon>
        <taxon>Gossypium</taxon>
    </lineage>
</organism>
<gene>
    <name evidence="1" type="ORF">Goklo_002713</name>
</gene>
<reference evidence="1 2" key="1">
    <citation type="journal article" date="2019" name="Genome Biol. Evol.">
        <title>Insights into the evolution of the New World diploid cottons (Gossypium, subgenus Houzingenia) based on genome sequencing.</title>
        <authorList>
            <person name="Grover C.E."/>
            <person name="Arick M.A. 2nd"/>
            <person name="Thrash A."/>
            <person name="Conover J.L."/>
            <person name="Sanders W.S."/>
            <person name="Peterson D.G."/>
            <person name="Frelichowski J.E."/>
            <person name="Scheffler J.A."/>
            <person name="Scheffler B.E."/>
            <person name="Wendel J.F."/>
        </authorList>
    </citation>
    <scope>NUCLEOTIDE SEQUENCE [LARGE SCALE GENOMIC DNA]</scope>
    <source>
        <strain evidence="1">57</strain>
        <tissue evidence="1">Leaf</tissue>
    </source>
</reference>
<evidence type="ECO:0000313" key="2">
    <source>
        <dbReference type="Proteomes" id="UP000593573"/>
    </source>
</evidence>
<dbReference type="AlphaFoldDB" id="A0A7J8VUI7"/>
<proteinExistence type="predicted"/>
<sequence length="29" mass="3431">MLFRDGKTFKDVIRNYSKASRENLNIVTN</sequence>
<keyword evidence="2" id="KW-1185">Reference proteome</keyword>
<dbReference type="Proteomes" id="UP000593573">
    <property type="component" value="Unassembled WGS sequence"/>
</dbReference>
<comment type="caution">
    <text evidence="1">The sequence shown here is derived from an EMBL/GenBank/DDBJ whole genome shotgun (WGS) entry which is preliminary data.</text>
</comment>
<dbReference type="EMBL" id="JABFAB010000012">
    <property type="protein sequence ID" value="MBA0666283.1"/>
    <property type="molecule type" value="Genomic_DNA"/>
</dbReference>
<name>A0A7J8VUI7_9ROSI</name>
<accession>A0A7J8VUI7</accession>